<accession>M7TUV6</accession>
<dbReference type="Pfam" id="PF16483">
    <property type="entry name" value="Glyco_hydro_64"/>
    <property type="match status" value="1"/>
</dbReference>
<keyword evidence="3" id="KW-1185">Reference proteome</keyword>
<name>M7TUV6_EUTLA</name>
<reference evidence="3" key="1">
    <citation type="journal article" date="2013" name="Genome Announc.">
        <title>Draft genome sequence of the grapevine dieback fungus Eutypa lata UCR-EL1.</title>
        <authorList>
            <person name="Blanco-Ulate B."/>
            <person name="Rolshausen P.E."/>
            <person name="Cantu D."/>
        </authorList>
    </citation>
    <scope>NUCLEOTIDE SEQUENCE [LARGE SCALE GENOMIC DNA]</scope>
    <source>
        <strain evidence="3">UCR-EL1</strain>
    </source>
</reference>
<dbReference type="PANTHER" id="PTHR38165">
    <property type="match status" value="1"/>
</dbReference>
<dbReference type="HOGENOM" id="CLU_032886_2_0_1"/>
<dbReference type="OrthoDB" id="5290283at2759"/>
<dbReference type="OMA" id="PVDCAIP"/>
<dbReference type="InterPro" id="IPR037398">
    <property type="entry name" value="Glyco_hydro_64_fam"/>
</dbReference>
<dbReference type="InterPro" id="IPR037176">
    <property type="entry name" value="Osmotin/thaumatin-like_sf"/>
</dbReference>
<feature type="domain" description="GH64" evidence="1">
    <location>
        <begin position="1"/>
        <end position="408"/>
    </location>
</feature>
<gene>
    <name evidence="2" type="ORF">UCREL1_2506</name>
</gene>
<organism evidence="2 3">
    <name type="scientific">Eutypa lata (strain UCR-EL1)</name>
    <name type="common">Grapevine dieback disease fungus</name>
    <name type="synonym">Eutypa armeniacae</name>
    <dbReference type="NCBI Taxonomy" id="1287681"/>
    <lineage>
        <taxon>Eukaryota</taxon>
        <taxon>Fungi</taxon>
        <taxon>Dikarya</taxon>
        <taxon>Ascomycota</taxon>
        <taxon>Pezizomycotina</taxon>
        <taxon>Sordariomycetes</taxon>
        <taxon>Xylariomycetidae</taxon>
        <taxon>Xylariales</taxon>
        <taxon>Diatrypaceae</taxon>
        <taxon>Eutypa</taxon>
    </lineage>
</organism>
<dbReference type="InterPro" id="IPR042517">
    <property type="entry name" value="Glyco_hydro_64_N_2"/>
</dbReference>
<dbReference type="AlphaFoldDB" id="M7TUV6"/>
<dbReference type="Gene3D" id="2.60.110.10">
    <property type="entry name" value="Thaumatin"/>
    <property type="match status" value="1"/>
</dbReference>
<dbReference type="PANTHER" id="PTHR38165:SF1">
    <property type="entry name" value="GLUCANASE B"/>
    <property type="match status" value="1"/>
</dbReference>
<evidence type="ECO:0000313" key="3">
    <source>
        <dbReference type="Proteomes" id="UP000012174"/>
    </source>
</evidence>
<evidence type="ECO:0000313" key="2">
    <source>
        <dbReference type="EMBL" id="EMR70460.1"/>
    </source>
</evidence>
<dbReference type="EMBL" id="KB705856">
    <property type="protein sequence ID" value="EMR70460.1"/>
    <property type="molecule type" value="Genomic_DNA"/>
</dbReference>
<dbReference type="Proteomes" id="UP000012174">
    <property type="component" value="Unassembled WGS sequence"/>
</dbReference>
<dbReference type="eggNOG" id="ENOG502R3TN">
    <property type="taxonomic scope" value="Eukaryota"/>
</dbReference>
<evidence type="ECO:0000259" key="1">
    <source>
        <dbReference type="PROSITE" id="PS52006"/>
    </source>
</evidence>
<sequence>MPNSLQIALHNDSDTDQVFAYITGLAIQQGGRRCVLRSDGRTLYFPSSPPRIGTPLAEDCAIALGAPGNTVTVTIPQIAGGRVWISRGPKKLSFLLNPAGGDSAALVEPSVLNPSDPNRDVDFGFAEFTLDGAQLYANVSFVDFVPRIPIGLALSCASGAVQRVAGASPDGADRLAEGLREQAASDGWPWDKLVVYEKGGGGGGANEKKVLRVLSPTHGDAVRARFAGYFEAYVDAVVRHYAPADQGGNGATLHIDTQAGPGVVSGTADASTGAFVIGGETFRKPNTADILGCNSGPFTTGPSPLRNAIIPRLAAAFARSALLETGRHPSGPGTFYRYKGGGDGKGAAAAAAAVVTTNHYARLVHEVAVVDGRGYAFAYDDVQPGGGEDQSGKVNAGDPVLFTVTVGGLHAGAGGDTSGLARGATAAATTQSVEPAREGGFKGKLRELKYRFTQ</sequence>
<dbReference type="PROSITE" id="PS52006">
    <property type="entry name" value="GH64"/>
    <property type="match status" value="1"/>
</dbReference>
<proteinExistence type="predicted"/>
<protein>
    <submittedName>
        <fullName evidence="2">Putative glucanase b protein</fullName>
    </submittedName>
</protein>
<dbReference type="InterPro" id="IPR032477">
    <property type="entry name" value="Glyco_hydro_64"/>
</dbReference>
<dbReference type="Gene3D" id="3.30.920.50">
    <property type="entry name" value="Beta-1,3-glucanase, C-terminal domain"/>
    <property type="match status" value="1"/>
</dbReference>
<dbReference type="KEGG" id="ela:UCREL1_2506"/>